<dbReference type="RefSeq" id="WP_093752819.1">
    <property type="nucleotide sequence ID" value="NZ_BSYN01000003.1"/>
</dbReference>
<accession>A0A1H2Z5V6</accession>
<dbReference type="EMBL" id="FNNG01000007">
    <property type="protein sequence ID" value="SDX12715.1"/>
    <property type="molecule type" value="Genomic_DNA"/>
</dbReference>
<keyword evidence="1" id="KW-1133">Transmembrane helix</keyword>
<dbReference type="Proteomes" id="UP000198828">
    <property type="component" value="Unassembled WGS sequence"/>
</dbReference>
<feature type="transmembrane region" description="Helical" evidence="1">
    <location>
        <begin position="147"/>
        <end position="168"/>
    </location>
</feature>
<evidence type="ECO:0000313" key="3">
    <source>
        <dbReference type="Proteomes" id="UP000198828"/>
    </source>
</evidence>
<evidence type="ECO:0000313" key="2">
    <source>
        <dbReference type="EMBL" id="SDX12715.1"/>
    </source>
</evidence>
<feature type="transmembrane region" description="Helical" evidence="1">
    <location>
        <begin position="107"/>
        <end position="127"/>
    </location>
</feature>
<feature type="transmembrane region" description="Helical" evidence="1">
    <location>
        <begin position="12"/>
        <end position="45"/>
    </location>
</feature>
<proteinExistence type="predicted"/>
<keyword evidence="1" id="KW-0812">Transmembrane</keyword>
<feature type="transmembrane region" description="Helical" evidence="1">
    <location>
        <begin position="65"/>
        <end position="87"/>
    </location>
</feature>
<evidence type="ECO:0000256" key="1">
    <source>
        <dbReference type="SAM" id="Phobius"/>
    </source>
</evidence>
<dbReference type="OrthoDB" id="2085510at2"/>
<keyword evidence="1" id="KW-0472">Membrane</keyword>
<sequence length="169" mass="19777">MKDIRLNNIIFPIWLLLFFPPVIFITLIGNYIIDSLVILACFKIFKLADFHYSMTSFYRKSIVKVWIFGFLADFIGAIILFILGILGDSFGLSNELLSGINYDPFSNIWAVIIILFAILMSGFFIFLFNYRITFKELIEDLSTRFKLALTIAIITMPWTFLLPTKWFYY</sequence>
<name>A0A1H2Z5V6_9FIRM</name>
<organism evidence="2 3">
    <name type="scientific">Tepidimicrobium xylanilyticum</name>
    <dbReference type="NCBI Taxonomy" id="1123352"/>
    <lineage>
        <taxon>Bacteria</taxon>
        <taxon>Bacillati</taxon>
        <taxon>Bacillota</taxon>
        <taxon>Tissierellia</taxon>
        <taxon>Tissierellales</taxon>
        <taxon>Tepidimicrobiaceae</taxon>
        <taxon>Tepidimicrobium</taxon>
    </lineage>
</organism>
<gene>
    <name evidence="2" type="ORF">SAMN05660923_01734</name>
</gene>
<protein>
    <submittedName>
        <fullName evidence="2">Uncharacterized protein</fullName>
    </submittedName>
</protein>
<reference evidence="2 3" key="1">
    <citation type="submission" date="2016-10" db="EMBL/GenBank/DDBJ databases">
        <authorList>
            <person name="de Groot N.N."/>
        </authorList>
    </citation>
    <scope>NUCLEOTIDE SEQUENCE [LARGE SCALE GENOMIC DNA]</scope>
    <source>
        <strain evidence="2 3">DSM 23310</strain>
    </source>
</reference>
<keyword evidence="3" id="KW-1185">Reference proteome</keyword>
<dbReference type="AlphaFoldDB" id="A0A1H2Z5V6"/>